<dbReference type="PANTHER" id="PTHR43861:SF1">
    <property type="entry name" value="TRANS-ACONITATE 2-METHYLTRANSFERASE"/>
    <property type="match status" value="1"/>
</dbReference>
<evidence type="ECO:0000259" key="1">
    <source>
        <dbReference type="Pfam" id="PF08241"/>
    </source>
</evidence>
<accession>A0AAN7QCD4</accession>
<gene>
    <name evidence="2" type="ORF">RN001_015182</name>
</gene>
<protein>
    <recommendedName>
        <fullName evidence="1">Methyltransferase type 11 domain-containing protein</fullName>
    </recommendedName>
</protein>
<comment type="caution">
    <text evidence="2">The sequence shown here is derived from an EMBL/GenBank/DDBJ whole genome shotgun (WGS) entry which is preliminary data.</text>
</comment>
<dbReference type="InterPro" id="IPR029063">
    <property type="entry name" value="SAM-dependent_MTases_sf"/>
</dbReference>
<evidence type="ECO:0000313" key="3">
    <source>
        <dbReference type="Proteomes" id="UP001353858"/>
    </source>
</evidence>
<dbReference type="SUPFAM" id="SSF53335">
    <property type="entry name" value="S-adenosyl-L-methionine-dependent methyltransferases"/>
    <property type="match status" value="1"/>
</dbReference>
<dbReference type="AlphaFoldDB" id="A0AAN7QCD4"/>
<dbReference type="Pfam" id="PF08241">
    <property type="entry name" value="Methyltransf_11"/>
    <property type="match status" value="1"/>
</dbReference>
<dbReference type="CDD" id="cd02440">
    <property type="entry name" value="AdoMet_MTases"/>
    <property type="match status" value="1"/>
</dbReference>
<proteinExistence type="predicted"/>
<name>A0AAN7QCD4_9COLE</name>
<dbReference type="PANTHER" id="PTHR43861">
    <property type="entry name" value="TRANS-ACONITATE 2-METHYLTRANSFERASE-RELATED"/>
    <property type="match status" value="1"/>
</dbReference>
<dbReference type="Proteomes" id="UP001353858">
    <property type="component" value="Unassembled WGS sequence"/>
</dbReference>
<dbReference type="Gene3D" id="3.40.50.150">
    <property type="entry name" value="Vaccinia Virus protein VP39"/>
    <property type="match status" value="1"/>
</dbReference>
<dbReference type="InterPro" id="IPR013216">
    <property type="entry name" value="Methyltransf_11"/>
</dbReference>
<dbReference type="GO" id="GO:0008757">
    <property type="term" value="F:S-adenosylmethionine-dependent methyltransferase activity"/>
    <property type="evidence" value="ECO:0007669"/>
    <property type="project" value="InterPro"/>
</dbReference>
<sequence>MDHPYLYRKQYQIGKTGSTDVIEKYFHLITQNKNEEIAIADIGSGPGNFTHDVLITLFKNPIRKIVGIDISESMVKFANSTYGNEKLSFEVFNVENEVPKQYISFFDYVFSFFTYHWIKNQRQLFLNINQMMKPNGQMLFSFVAQSILFDIYQLVWRRPEYAPYISDVYAGQPCFQKSKEPMKELQTIIENAGFKLGMIKMEKVDIRNLSLNDFKEFIISVNPYYDKMPYHLKEKFILDHLEHVPRDAEVEGPNNYYLKFNMFVVYAKKK</sequence>
<keyword evidence="3" id="KW-1185">Reference proteome</keyword>
<reference evidence="3" key="1">
    <citation type="submission" date="2023-01" db="EMBL/GenBank/DDBJ databases">
        <title>Key to firefly adult light organ development and bioluminescence: homeobox transcription factors regulate luciferase expression and transportation to peroxisome.</title>
        <authorList>
            <person name="Fu X."/>
        </authorList>
    </citation>
    <scope>NUCLEOTIDE SEQUENCE [LARGE SCALE GENOMIC DNA]</scope>
</reference>
<feature type="domain" description="Methyltransferase type 11" evidence="1">
    <location>
        <begin position="41"/>
        <end position="140"/>
    </location>
</feature>
<dbReference type="EMBL" id="JARPUR010000007">
    <property type="protein sequence ID" value="KAK4873153.1"/>
    <property type="molecule type" value="Genomic_DNA"/>
</dbReference>
<evidence type="ECO:0000313" key="2">
    <source>
        <dbReference type="EMBL" id="KAK4873153.1"/>
    </source>
</evidence>
<organism evidence="2 3">
    <name type="scientific">Aquatica leii</name>
    <dbReference type="NCBI Taxonomy" id="1421715"/>
    <lineage>
        <taxon>Eukaryota</taxon>
        <taxon>Metazoa</taxon>
        <taxon>Ecdysozoa</taxon>
        <taxon>Arthropoda</taxon>
        <taxon>Hexapoda</taxon>
        <taxon>Insecta</taxon>
        <taxon>Pterygota</taxon>
        <taxon>Neoptera</taxon>
        <taxon>Endopterygota</taxon>
        <taxon>Coleoptera</taxon>
        <taxon>Polyphaga</taxon>
        <taxon>Elateriformia</taxon>
        <taxon>Elateroidea</taxon>
        <taxon>Lampyridae</taxon>
        <taxon>Luciolinae</taxon>
        <taxon>Aquatica</taxon>
    </lineage>
</organism>